<dbReference type="InterPro" id="IPR050109">
    <property type="entry name" value="HTH-type_TetR-like_transc_reg"/>
</dbReference>
<dbReference type="InterPro" id="IPR009057">
    <property type="entry name" value="Homeodomain-like_sf"/>
</dbReference>
<protein>
    <recommendedName>
        <fullName evidence="5">HTH tetR-type domain-containing protein</fullName>
    </recommendedName>
</protein>
<dbReference type="GO" id="GO:0000976">
    <property type="term" value="F:transcription cis-regulatory region binding"/>
    <property type="evidence" value="ECO:0007669"/>
    <property type="project" value="TreeGrafter"/>
</dbReference>
<dbReference type="Gene3D" id="1.10.357.10">
    <property type="entry name" value="Tetracycline Repressor, domain 2"/>
    <property type="match status" value="1"/>
</dbReference>
<evidence type="ECO:0000256" key="4">
    <source>
        <dbReference type="PROSITE-ProRule" id="PRU00335"/>
    </source>
</evidence>
<dbReference type="RefSeq" id="WP_130781158.1">
    <property type="nucleotide sequence ID" value="NZ_BIMR01000107.1"/>
</dbReference>
<dbReference type="SUPFAM" id="SSF46689">
    <property type="entry name" value="Homeodomain-like"/>
    <property type="match status" value="1"/>
</dbReference>
<dbReference type="PRINTS" id="PR00455">
    <property type="entry name" value="HTHTETR"/>
</dbReference>
<dbReference type="Proteomes" id="UP000289954">
    <property type="component" value="Unassembled WGS sequence"/>
</dbReference>
<organism evidence="6 7">
    <name type="scientific">Cellulomonas biazotea</name>
    <dbReference type="NCBI Taxonomy" id="1709"/>
    <lineage>
        <taxon>Bacteria</taxon>
        <taxon>Bacillati</taxon>
        <taxon>Actinomycetota</taxon>
        <taxon>Actinomycetes</taxon>
        <taxon>Micrococcales</taxon>
        <taxon>Cellulomonadaceae</taxon>
        <taxon>Cellulomonas</taxon>
    </lineage>
</organism>
<dbReference type="EMBL" id="BIMR01000107">
    <property type="protein sequence ID" value="GCE76563.1"/>
    <property type="molecule type" value="Genomic_DNA"/>
</dbReference>
<name>A0A402DR00_9CELL</name>
<dbReference type="OrthoDB" id="5242390at2"/>
<sequence length="197" mass="21124">MPKVTEEYRAARRDEIADAALRAFRRTGFQATSMADIIAESGLSAGAIYGHYPSKSALVVGVASRIVGARIDDIRDLTDASPMTPPPAVVRVLVAAIRREVGDPAVLLQLWGEAVTDPEIADLAIGTVGRLKTALSRYTSLWHQRTHGLTPQEADALGAEQVPLLLSAVQGYVIQSTVDAAFDGEAYLAAVERYLPR</sequence>
<reference evidence="6 7" key="1">
    <citation type="submission" date="2019-01" db="EMBL/GenBank/DDBJ databases">
        <title>Draft genome sequence of Cellulomonas takizawaensis strain TKZ-21.</title>
        <authorList>
            <person name="Yamamura H."/>
            <person name="Hayashi T."/>
            <person name="Hamada M."/>
            <person name="Serisawa Y."/>
            <person name="Matsuyama K."/>
            <person name="Nakagawa Y."/>
            <person name="Otoguro M."/>
            <person name="Yanagida F."/>
            <person name="Hayakawa M."/>
        </authorList>
    </citation>
    <scope>NUCLEOTIDE SEQUENCE [LARGE SCALE GENOMIC DNA]</scope>
    <source>
        <strain evidence="6 7">NBRC12680</strain>
    </source>
</reference>
<proteinExistence type="predicted"/>
<evidence type="ECO:0000256" key="2">
    <source>
        <dbReference type="ARBA" id="ARBA00023125"/>
    </source>
</evidence>
<keyword evidence="1" id="KW-0805">Transcription regulation</keyword>
<evidence type="ECO:0000313" key="6">
    <source>
        <dbReference type="EMBL" id="GCE76563.1"/>
    </source>
</evidence>
<dbReference type="GO" id="GO:0003700">
    <property type="term" value="F:DNA-binding transcription factor activity"/>
    <property type="evidence" value="ECO:0007669"/>
    <property type="project" value="TreeGrafter"/>
</dbReference>
<feature type="domain" description="HTH tetR-type" evidence="5">
    <location>
        <begin position="10"/>
        <end position="70"/>
    </location>
</feature>
<accession>A0A402DR00</accession>
<evidence type="ECO:0000313" key="7">
    <source>
        <dbReference type="Proteomes" id="UP000289954"/>
    </source>
</evidence>
<gene>
    <name evidence="6" type="ORF">CBZ_16190</name>
</gene>
<dbReference type="AlphaFoldDB" id="A0A402DR00"/>
<evidence type="ECO:0000256" key="3">
    <source>
        <dbReference type="ARBA" id="ARBA00023163"/>
    </source>
</evidence>
<dbReference type="PANTHER" id="PTHR30055">
    <property type="entry name" value="HTH-TYPE TRANSCRIPTIONAL REGULATOR RUTR"/>
    <property type="match status" value="1"/>
</dbReference>
<evidence type="ECO:0000256" key="1">
    <source>
        <dbReference type="ARBA" id="ARBA00023015"/>
    </source>
</evidence>
<evidence type="ECO:0000259" key="5">
    <source>
        <dbReference type="PROSITE" id="PS50977"/>
    </source>
</evidence>
<feature type="DNA-binding region" description="H-T-H motif" evidence="4">
    <location>
        <begin position="33"/>
        <end position="52"/>
    </location>
</feature>
<dbReference type="Pfam" id="PF00440">
    <property type="entry name" value="TetR_N"/>
    <property type="match status" value="1"/>
</dbReference>
<keyword evidence="3" id="KW-0804">Transcription</keyword>
<dbReference type="InterPro" id="IPR001647">
    <property type="entry name" value="HTH_TetR"/>
</dbReference>
<comment type="caution">
    <text evidence="6">The sequence shown here is derived from an EMBL/GenBank/DDBJ whole genome shotgun (WGS) entry which is preliminary data.</text>
</comment>
<keyword evidence="2 4" id="KW-0238">DNA-binding</keyword>
<dbReference type="PROSITE" id="PS50977">
    <property type="entry name" value="HTH_TETR_2"/>
    <property type="match status" value="1"/>
</dbReference>
<dbReference type="PANTHER" id="PTHR30055:SF234">
    <property type="entry name" value="HTH-TYPE TRANSCRIPTIONAL REGULATOR BETI"/>
    <property type="match status" value="1"/>
</dbReference>
<keyword evidence="7" id="KW-1185">Reference proteome</keyword>